<comment type="caution">
    <text evidence="2">The sequence shown here is derived from an EMBL/GenBank/DDBJ whole genome shotgun (WGS) entry which is preliminary data.</text>
</comment>
<protein>
    <recommendedName>
        <fullName evidence="4">YbaB/EbfC DNA-binding family protein</fullName>
    </recommendedName>
</protein>
<keyword evidence="3" id="KW-1185">Reference proteome</keyword>
<dbReference type="AlphaFoldDB" id="A0A8J3CJA4"/>
<feature type="region of interest" description="Disordered" evidence="1">
    <location>
        <begin position="18"/>
        <end position="47"/>
    </location>
</feature>
<gene>
    <name evidence="2" type="ORF">GCM10012275_52230</name>
</gene>
<name>A0A8J3CJA4_9PSEU</name>
<evidence type="ECO:0000313" key="3">
    <source>
        <dbReference type="Proteomes" id="UP000637578"/>
    </source>
</evidence>
<evidence type="ECO:0008006" key="4">
    <source>
        <dbReference type="Google" id="ProtNLM"/>
    </source>
</evidence>
<organism evidence="2 3">
    <name type="scientific">Longimycelium tulufanense</name>
    <dbReference type="NCBI Taxonomy" id="907463"/>
    <lineage>
        <taxon>Bacteria</taxon>
        <taxon>Bacillati</taxon>
        <taxon>Actinomycetota</taxon>
        <taxon>Actinomycetes</taxon>
        <taxon>Pseudonocardiales</taxon>
        <taxon>Pseudonocardiaceae</taxon>
        <taxon>Longimycelium</taxon>
    </lineage>
</organism>
<reference evidence="2" key="1">
    <citation type="journal article" date="2014" name="Int. J. Syst. Evol. Microbiol.">
        <title>Complete genome sequence of Corynebacterium casei LMG S-19264T (=DSM 44701T), isolated from a smear-ripened cheese.</title>
        <authorList>
            <consortium name="US DOE Joint Genome Institute (JGI-PGF)"/>
            <person name="Walter F."/>
            <person name="Albersmeier A."/>
            <person name="Kalinowski J."/>
            <person name="Ruckert C."/>
        </authorList>
    </citation>
    <scope>NUCLEOTIDE SEQUENCE</scope>
    <source>
        <strain evidence="2">CGMCC 4.5737</strain>
    </source>
</reference>
<dbReference type="EMBL" id="BMMK01000033">
    <property type="protein sequence ID" value="GGM75060.1"/>
    <property type="molecule type" value="Genomic_DNA"/>
</dbReference>
<dbReference type="InterPro" id="IPR004401">
    <property type="entry name" value="YbaB/EbfC"/>
</dbReference>
<feature type="region of interest" description="Disordered" evidence="1">
    <location>
        <begin position="107"/>
        <end position="142"/>
    </location>
</feature>
<feature type="compositionally biased region" description="Polar residues" evidence="1">
    <location>
        <begin position="22"/>
        <end position="40"/>
    </location>
</feature>
<evidence type="ECO:0000256" key="1">
    <source>
        <dbReference type="SAM" id="MobiDB-lite"/>
    </source>
</evidence>
<dbReference type="Pfam" id="PF02575">
    <property type="entry name" value="YbaB_DNA_bd"/>
    <property type="match status" value="1"/>
</dbReference>
<dbReference type="SUPFAM" id="SSF82607">
    <property type="entry name" value="YbaB-like"/>
    <property type="match status" value="1"/>
</dbReference>
<evidence type="ECO:0000313" key="2">
    <source>
        <dbReference type="EMBL" id="GGM75060.1"/>
    </source>
</evidence>
<proteinExistence type="predicted"/>
<dbReference type="Proteomes" id="UP000637578">
    <property type="component" value="Unassembled WGS sequence"/>
</dbReference>
<dbReference type="GO" id="GO:0003677">
    <property type="term" value="F:DNA binding"/>
    <property type="evidence" value="ECO:0007669"/>
    <property type="project" value="InterPro"/>
</dbReference>
<dbReference type="Gene3D" id="3.30.1310.10">
    <property type="entry name" value="Nucleoid-associated protein YbaB-like domain"/>
    <property type="match status" value="1"/>
</dbReference>
<dbReference type="InterPro" id="IPR036894">
    <property type="entry name" value="YbaB-like_sf"/>
</dbReference>
<accession>A0A8J3CJA4</accession>
<reference evidence="2" key="2">
    <citation type="submission" date="2020-09" db="EMBL/GenBank/DDBJ databases">
        <authorList>
            <person name="Sun Q."/>
            <person name="Zhou Y."/>
        </authorList>
    </citation>
    <scope>NUCLEOTIDE SEQUENCE</scope>
    <source>
        <strain evidence="2">CGMCC 4.5737</strain>
    </source>
</reference>
<sequence>MHPDEWLAQYDAKLAEAKQRADQASSRLAETSAAASSPDGQITVRVNPGGALTDIQLGRGVRDRDPEELARAIMDCYRKAQRSAAGQMVQVMQEFLGDTAALDHVKSQLPHGYAGDGQDEEEADRPGRHFDDDDFGNNTLMR</sequence>
<dbReference type="RefSeq" id="WP_189061065.1">
    <property type="nucleotide sequence ID" value="NZ_BMMK01000033.1"/>
</dbReference>